<dbReference type="PANTHER" id="PTHR43046">
    <property type="entry name" value="GDP-MANNOSE MANNOSYL HYDROLASE"/>
    <property type="match status" value="1"/>
</dbReference>
<proteinExistence type="inferred from homology"/>
<dbReference type="GO" id="GO:0016787">
    <property type="term" value="F:hydrolase activity"/>
    <property type="evidence" value="ECO:0007669"/>
    <property type="project" value="UniProtKB-KW"/>
</dbReference>
<reference evidence="6" key="1">
    <citation type="submission" date="2017-04" db="EMBL/GenBank/DDBJ databases">
        <authorList>
            <person name="Varghese N."/>
            <person name="Submissions S."/>
        </authorList>
    </citation>
    <scope>NUCLEOTIDE SEQUENCE [LARGE SCALE GENOMIC DNA]</scope>
    <source>
        <strain evidence="6">DSM 9293</strain>
    </source>
</reference>
<accession>A0A1W1WIM3</accession>
<keyword evidence="6" id="KW-1185">Reference proteome</keyword>
<dbReference type="Gene3D" id="3.90.79.10">
    <property type="entry name" value="Nucleoside Triphosphate Pyrophosphohydrolase"/>
    <property type="match status" value="1"/>
</dbReference>
<dbReference type="EMBL" id="FWWY01000001">
    <property type="protein sequence ID" value="SMC05890.1"/>
    <property type="molecule type" value="Genomic_DNA"/>
</dbReference>
<dbReference type="PANTHER" id="PTHR43046:SF2">
    <property type="entry name" value="8-OXO-DGTP DIPHOSPHATASE-RELATED"/>
    <property type="match status" value="1"/>
</dbReference>
<evidence type="ECO:0000256" key="3">
    <source>
        <dbReference type="RuleBase" id="RU003476"/>
    </source>
</evidence>
<dbReference type="PROSITE" id="PS00893">
    <property type="entry name" value="NUDIX_BOX"/>
    <property type="match status" value="1"/>
</dbReference>
<protein>
    <submittedName>
        <fullName evidence="5">ADP-ribose pyrophosphatase YjhB, NUDIX family</fullName>
    </submittedName>
</protein>
<dbReference type="PRINTS" id="PR00502">
    <property type="entry name" value="NUDIXFAMILY"/>
</dbReference>
<evidence type="ECO:0000313" key="6">
    <source>
        <dbReference type="Proteomes" id="UP000192660"/>
    </source>
</evidence>
<dbReference type="SUPFAM" id="SSF55811">
    <property type="entry name" value="Nudix"/>
    <property type="match status" value="1"/>
</dbReference>
<evidence type="ECO:0000313" key="5">
    <source>
        <dbReference type="EMBL" id="SMC05890.1"/>
    </source>
</evidence>
<dbReference type="OrthoDB" id="9787476at2"/>
<keyword evidence="2 3" id="KW-0378">Hydrolase</keyword>
<name>A0A1W1WIM3_SULTA</name>
<evidence type="ECO:0000259" key="4">
    <source>
        <dbReference type="PROSITE" id="PS51462"/>
    </source>
</evidence>
<dbReference type="InterPro" id="IPR020476">
    <property type="entry name" value="Nudix_hydrolase"/>
</dbReference>
<dbReference type="Pfam" id="PF00293">
    <property type="entry name" value="NUDIX"/>
    <property type="match status" value="1"/>
</dbReference>
<dbReference type="RefSeq" id="WP_020373678.1">
    <property type="nucleotide sequence ID" value="NZ_FWWY01000001.1"/>
</dbReference>
<dbReference type="InterPro" id="IPR000086">
    <property type="entry name" value="NUDIX_hydrolase_dom"/>
</dbReference>
<dbReference type="InterPro" id="IPR020084">
    <property type="entry name" value="NUDIX_hydrolase_CS"/>
</dbReference>
<dbReference type="PROSITE" id="PS51462">
    <property type="entry name" value="NUDIX"/>
    <property type="match status" value="1"/>
</dbReference>
<gene>
    <name evidence="5" type="ORF">SAMN00768000_2513</name>
</gene>
<dbReference type="Proteomes" id="UP000192660">
    <property type="component" value="Unassembled WGS sequence"/>
</dbReference>
<feature type="domain" description="Nudix hydrolase" evidence="4">
    <location>
        <begin position="19"/>
        <end position="149"/>
    </location>
</feature>
<comment type="cofactor">
    <cofactor evidence="1">
        <name>Mg(2+)</name>
        <dbReference type="ChEBI" id="CHEBI:18420"/>
    </cofactor>
</comment>
<dbReference type="AlphaFoldDB" id="A0A1W1WIM3"/>
<evidence type="ECO:0000256" key="1">
    <source>
        <dbReference type="ARBA" id="ARBA00001946"/>
    </source>
</evidence>
<dbReference type="STRING" id="28034.BFX07_12635"/>
<dbReference type="InterPro" id="IPR015797">
    <property type="entry name" value="NUDIX_hydrolase-like_dom_sf"/>
</dbReference>
<comment type="similarity">
    <text evidence="3">Belongs to the Nudix hydrolase family.</text>
</comment>
<organism evidence="5 6">
    <name type="scientific">Sulfobacillus thermosulfidooxidans (strain DSM 9293 / VKM B-1269 / AT-1)</name>
    <dbReference type="NCBI Taxonomy" id="929705"/>
    <lineage>
        <taxon>Bacteria</taxon>
        <taxon>Bacillati</taxon>
        <taxon>Bacillota</taxon>
        <taxon>Clostridia</taxon>
        <taxon>Eubacteriales</taxon>
        <taxon>Clostridiales Family XVII. Incertae Sedis</taxon>
        <taxon>Sulfobacillus</taxon>
    </lineage>
</organism>
<evidence type="ECO:0000256" key="2">
    <source>
        <dbReference type="ARBA" id="ARBA00022801"/>
    </source>
</evidence>
<sequence>MPMSPYYQQLREKIGTDLIFNPAVAAVIHNALGHVLCVKSQNGEWGLPAGAIEMGETPRQAVIREVAEETGLLVEPRQVLAVLGGEKFRWTYPDGNAVEYFIIVFRGQVMTGTLQPIDGEVTAFEYRTPESLSTLSLPYPLEIFAIDYDRGPYFD</sequence>